<evidence type="ECO:0000313" key="5">
    <source>
        <dbReference type="Proteomes" id="UP000247465"/>
    </source>
</evidence>
<organism evidence="4 5">
    <name type="scientific">Candidatus Moanibacter tarae</name>
    <dbReference type="NCBI Taxonomy" id="2200854"/>
    <lineage>
        <taxon>Bacteria</taxon>
        <taxon>Pseudomonadati</taxon>
        <taxon>Verrucomicrobiota</taxon>
        <taxon>Opitutia</taxon>
        <taxon>Puniceicoccales</taxon>
        <taxon>Puniceicoccales incertae sedis</taxon>
        <taxon>Candidatus Moanibacter</taxon>
    </lineage>
</organism>
<dbReference type="PANTHER" id="PTHR13994:SF13">
    <property type="entry name" value="FI03680P"/>
    <property type="match status" value="1"/>
</dbReference>
<dbReference type="GO" id="GO:0035529">
    <property type="term" value="F:NADH pyrophosphatase activity"/>
    <property type="evidence" value="ECO:0007669"/>
    <property type="project" value="TreeGrafter"/>
</dbReference>
<accession>A0A2Z4AEC8</accession>
<dbReference type="InterPro" id="IPR000086">
    <property type="entry name" value="NUDIX_hydrolase_dom"/>
</dbReference>
<dbReference type="InterPro" id="IPR015797">
    <property type="entry name" value="NUDIX_hydrolase-like_dom_sf"/>
</dbReference>
<dbReference type="InterPro" id="IPR020084">
    <property type="entry name" value="NUDIX_hydrolase_CS"/>
</dbReference>
<gene>
    <name evidence="4" type="primary">mutT4</name>
    <name evidence="4" type="ORF">DF168_00468</name>
</gene>
<dbReference type="EMBL" id="CP029803">
    <property type="protein sequence ID" value="AWT59286.1"/>
    <property type="molecule type" value="Genomic_DNA"/>
</dbReference>
<dbReference type="CDD" id="cd04670">
    <property type="entry name" value="NUDIX_ASFGF2_Nudt6"/>
    <property type="match status" value="1"/>
</dbReference>
<dbReference type="Proteomes" id="UP000247465">
    <property type="component" value="Chromosome"/>
</dbReference>
<reference evidence="4 5" key="1">
    <citation type="submission" date="2018-06" db="EMBL/GenBank/DDBJ databases">
        <title>Draft Genome Sequence of a Novel Marine Bacterium Related to the Verrucomicrobia.</title>
        <authorList>
            <person name="Vosseberg J."/>
            <person name="Martijn J."/>
            <person name="Ettema T.J.G."/>
        </authorList>
    </citation>
    <scope>NUCLEOTIDE SEQUENCE [LARGE SCALE GENOMIC DNA]</scope>
    <source>
        <strain evidence="4">TARA_B100001123</strain>
    </source>
</reference>
<protein>
    <submittedName>
        <fullName evidence="4">Mutator protein MutT4</fullName>
        <ecNumber evidence="4">3.6.1.-</ecNumber>
    </submittedName>
</protein>
<dbReference type="Gene3D" id="3.90.79.10">
    <property type="entry name" value="Nucleoside Triphosphate Pyrophosphohydrolase"/>
    <property type="match status" value="1"/>
</dbReference>
<name>A0A2Z4AEC8_9BACT</name>
<dbReference type="PROSITE" id="PS00893">
    <property type="entry name" value="NUDIX_BOX"/>
    <property type="match status" value="1"/>
</dbReference>
<proteinExistence type="inferred from homology"/>
<dbReference type="PANTHER" id="PTHR13994">
    <property type="entry name" value="NUDIX HYDROLASE RELATED"/>
    <property type="match status" value="1"/>
</dbReference>
<dbReference type="PROSITE" id="PS51462">
    <property type="entry name" value="NUDIX"/>
    <property type="match status" value="1"/>
</dbReference>
<dbReference type="EC" id="3.6.1.-" evidence="4"/>
<sequence length="263" mass="30035">MDVLFHTTNPFKGVIVERDRLPPDPATFERQLSHSIEVWKADGLLTVWLEVSIGFSDLIPIGVKAGFEFHHAGSDYVMMTFRLVKDTFIPVYATHYIGAGGVVVNQKDELLVVCERYRRDNKPSYKLPGGSLQSGEHLQDCVIREVKEETGIETIFDALVCFRHWHGYRFSKSDIYFVCRLRPKSQDITIQQEEIEECLWMPILKYLESEYVHAFNKSIVRAALESPGLVPVEMEGYPDRKEREFFMPGSLSLGSGTSSSHNL</sequence>
<dbReference type="InterPro" id="IPR003293">
    <property type="entry name" value="Nudix_hydrolase6-like"/>
</dbReference>
<evidence type="ECO:0000256" key="2">
    <source>
        <dbReference type="RuleBase" id="RU003476"/>
    </source>
</evidence>
<evidence type="ECO:0000313" key="4">
    <source>
        <dbReference type="EMBL" id="AWT59286.1"/>
    </source>
</evidence>
<dbReference type="Gene3D" id="3.40.630.30">
    <property type="match status" value="1"/>
</dbReference>
<dbReference type="GO" id="GO:0047631">
    <property type="term" value="F:ADP-ribose diphosphatase activity"/>
    <property type="evidence" value="ECO:0007669"/>
    <property type="project" value="TreeGrafter"/>
</dbReference>
<comment type="similarity">
    <text evidence="2">Belongs to the Nudix hydrolase family.</text>
</comment>
<dbReference type="AlphaFoldDB" id="A0A2Z4AEC8"/>
<feature type="domain" description="Nudix hydrolase" evidence="3">
    <location>
        <begin position="94"/>
        <end position="225"/>
    </location>
</feature>
<dbReference type="GO" id="GO:0051287">
    <property type="term" value="F:NAD binding"/>
    <property type="evidence" value="ECO:0007669"/>
    <property type="project" value="TreeGrafter"/>
</dbReference>
<dbReference type="Pfam" id="PF18290">
    <property type="entry name" value="Nudix_hydro"/>
    <property type="match status" value="1"/>
</dbReference>
<dbReference type="InterPro" id="IPR040618">
    <property type="entry name" value="Pre-Nudix"/>
</dbReference>
<keyword evidence="1 2" id="KW-0378">Hydrolase</keyword>
<evidence type="ECO:0000259" key="3">
    <source>
        <dbReference type="PROSITE" id="PS51462"/>
    </source>
</evidence>
<dbReference type="PRINTS" id="PR00502">
    <property type="entry name" value="NUDIXFAMILY"/>
</dbReference>
<dbReference type="SUPFAM" id="SSF55811">
    <property type="entry name" value="Nudix"/>
    <property type="match status" value="1"/>
</dbReference>
<dbReference type="InterPro" id="IPR020476">
    <property type="entry name" value="Nudix_hydrolase"/>
</dbReference>
<evidence type="ECO:0000256" key="1">
    <source>
        <dbReference type="ARBA" id="ARBA00022801"/>
    </source>
</evidence>
<dbReference type="KEGG" id="mtar:DF168_00468"/>
<dbReference type="PRINTS" id="PR01356">
    <property type="entry name" value="GFGPROTEIN"/>
</dbReference>
<dbReference type="Pfam" id="PF00293">
    <property type="entry name" value="NUDIX"/>
    <property type="match status" value="1"/>
</dbReference>